<gene>
    <name evidence="1" type="ORF">JKP88DRAFT_207719</name>
</gene>
<protein>
    <submittedName>
        <fullName evidence="1">Yqey-like protein-domain-containing protein</fullName>
    </submittedName>
</protein>
<evidence type="ECO:0000313" key="2">
    <source>
        <dbReference type="Proteomes" id="UP000664859"/>
    </source>
</evidence>
<dbReference type="EMBL" id="JAFCMP010000125">
    <property type="protein sequence ID" value="KAG5185620.1"/>
    <property type="molecule type" value="Genomic_DNA"/>
</dbReference>
<dbReference type="Proteomes" id="UP000664859">
    <property type="component" value="Unassembled WGS sequence"/>
</dbReference>
<organism evidence="1 2">
    <name type="scientific">Tribonema minus</name>
    <dbReference type="NCBI Taxonomy" id="303371"/>
    <lineage>
        <taxon>Eukaryota</taxon>
        <taxon>Sar</taxon>
        <taxon>Stramenopiles</taxon>
        <taxon>Ochrophyta</taxon>
        <taxon>PX clade</taxon>
        <taxon>Xanthophyceae</taxon>
        <taxon>Tribonematales</taxon>
        <taxon>Tribonemataceae</taxon>
        <taxon>Tribonema</taxon>
    </lineage>
</organism>
<sequence length="196" mass="21274">MKAMALMRTLAPLAMYSVQGFMLHSMAPRAATASLATLRMSSGIYDTISEQMKTAMKAKEADKLAALRNIRAAFLKETKEAGAGDTLPDDKCMAVLRKLSKMRKESIDMYAKGGRQELVDKETVELGIIESFLPQLADKETTTKWAEEAIESAGAKGPLDMGKVMGKLMSQHKDEMDGKIAQQVVGELLKAKAASA</sequence>
<dbReference type="InterPro" id="IPR023168">
    <property type="entry name" value="GatB_Yqey_C_2"/>
</dbReference>
<dbReference type="OrthoDB" id="538640at2759"/>
<accession>A0A836CGF6</accession>
<dbReference type="InterPro" id="IPR042184">
    <property type="entry name" value="YqeY/Aim41_N"/>
</dbReference>
<comment type="caution">
    <text evidence="1">The sequence shown here is derived from an EMBL/GenBank/DDBJ whole genome shotgun (WGS) entry which is preliminary data.</text>
</comment>
<dbReference type="Gene3D" id="1.10.10.410">
    <property type="match status" value="1"/>
</dbReference>
<reference evidence="1" key="1">
    <citation type="submission" date="2021-02" db="EMBL/GenBank/DDBJ databases">
        <title>First Annotated Genome of the Yellow-green Alga Tribonema minus.</title>
        <authorList>
            <person name="Mahan K.M."/>
        </authorList>
    </citation>
    <scope>NUCLEOTIDE SEQUENCE</scope>
    <source>
        <strain evidence="1">UTEX B ZZ1240</strain>
    </source>
</reference>
<dbReference type="GO" id="GO:0016884">
    <property type="term" value="F:carbon-nitrogen ligase activity, with glutamine as amido-N-donor"/>
    <property type="evidence" value="ECO:0007669"/>
    <property type="project" value="InterPro"/>
</dbReference>
<keyword evidence="2" id="KW-1185">Reference proteome</keyword>
<dbReference type="Gene3D" id="1.10.1510.10">
    <property type="entry name" value="Uncharacterised protein YqeY/AIM41 PF09424, N-terminal domain"/>
    <property type="match status" value="1"/>
</dbReference>
<name>A0A836CGF6_9STRA</name>
<dbReference type="PANTHER" id="PTHR28055:SF1">
    <property type="entry name" value="ALTERED INHERITANCE OF MITOCHONDRIA PROTEIN 41, MITOCHONDRIAL"/>
    <property type="match status" value="1"/>
</dbReference>
<dbReference type="SUPFAM" id="SSF89095">
    <property type="entry name" value="GatB/YqeY motif"/>
    <property type="match status" value="1"/>
</dbReference>
<dbReference type="InterPro" id="IPR003789">
    <property type="entry name" value="Asn/Gln_tRNA_amidoTrase-B-like"/>
</dbReference>
<dbReference type="PANTHER" id="PTHR28055">
    <property type="entry name" value="ALTERED INHERITANCE OF MITOCHONDRIA PROTEIN 41, MITOCHONDRIAL"/>
    <property type="match status" value="1"/>
</dbReference>
<evidence type="ECO:0000313" key="1">
    <source>
        <dbReference type="EMBL" id="KAG5185620.1"/>
    </source>
</evidence>
<proteinExistence type="predicted"/>
<dbReference type="Pfam" id="PF09424">
    <property type="entry name" value="YqeY"/>
    <property type="match status" value="1"/>
</dbReference>
<dbReference type="AlphaFoldDB" id="A0A836CGF6"/>
<dbReference type="InterPro" id="IPR019004">
    <property type="entry name" value="YqeY/Aim41"/>
</dbReference>